<dbReference type="AlphaFoldDB" id="A0A1Y2BS56"/>
<protein>
    <submittedName>
        <fullName evidence="2">Uncharacterized protein</fullName>
    </submittedName>
</protein>
<dbReference type="EMBL" id="MCGO01000049">
    <property type="protein sequence ID" value="ORY37592.1"/>
    <property type="molecule type" value="Genomic_DNA"/>
</dbReference>
<gene>
    <name evidence="2" type="ORF">BCR33DRAFT_447395</name>
</gene>
<name>A0A1Y2BS56_9FUNG</name>
<evidence type="ECO:0000313" key="3">
    <source>
        <dbReference type="Proteomes" id="UP000193642"/>
    </source>
</evidence>
<dbReference type="Proteomes" id="UP000193642">
    <property type="component" value="Unassembled WGS sequence"/>
</dbReference>
<comment type="caution">
    <text evidence="2">The sequence shown here is derived from an EMBL/GenBank/DDBJ whole genome shotgun (WGS) entry which is preliminary data.</text>
</comment>
<accession>A0A1Y2BS56</accession>
<sequence>MLTNAAPAKTGPRLAGPRPPRPNRYLDEGVGRKTGWRPPKDNDDFDEWLVFEGEGEGEGKVVVVVVVVRMQDQSRFQLLFTTNPLLRNSLLLRV</sequence>
<organism evidence="2 3">
    <name type="scientific">Rhizoclosmatium globosum</name>
    <dbReference type="NCBI Taxonomy" id="329046"/>
    <lineage>
        <taxon>Eukaryota</taxon>
        <taxon>Fungi</taxon>
        <taxon>Fungi incertae sedis</taxon>
        <taxon>Chytridiomycota</taxon>
        <taxon>Chytridiomycota incertae sedis</taxon>
        <taxon>Chytridiomycetes</taxon>
        <taxon>Chytridiales</taxon>
        <taxon>Chytriomycetaceae</taxon>
        <taxon>Rhizoclosmatium</taxon>
    </lineage>
</organism>
<reference evidence="2 3" key="1">
    <citation type="submission" date="2016-07" db="EMBL/GenBank/DDBJ databases">
        <title>Pervasive Adenine N6-methylation of Active Genes in Fungi.</title>
        <authorList>
            <consortium name="DOE Joint Genome Institute"/>
            <person name="Mondo S.J."/>
            <person name="Dannebaum R.O."/>
            <person name="Kuo R.C."/>
            <person name="Labutti K."/>
            <person name="Haridas S."/>
            <person name="Kuo A."/>
            <person name="Salamov A."/>
            <person name="Ahrendt S.R."/>
            <person name="Lipzen A."/>
            <person name="Sullivan W."/>
            <person name="Andreopoulos W.B."/>
            <person name="Clum A."/>
            <person name="Lindquist E."/>
            <person name="Daum C."/>
            <person name="Ramamoorthy G.K."/>
            <person name="Gryganskyi A."/>
            <person name="Culley D."/>
            <person name="Magnuson J.K."/>
            <person name="James T.Y."/>
            <person name="O'Malley M.A."/>
            <person name="Stajich J.E."/>
            <person name="Spatafora J.W."/>
            <person name="Visel A."/>
            <person name="Grigoriev I.V."/>
        </authorList>
    </citation>
    <scope>NUCLEOTIDE SEQUENCE [LARGE SCALE GENOMIC DNA]</scope>
    <source>
        <strain evidence="2 3">JEL800</strain>
    </source>
</reference>
<feature type="region of interest" description="Disordered" evidence="1">
    <location>
        <begin position="1"/>
        <end position="39"/>
    </location>
</feature>
<evidence type="ECO:0000313" key="2">
    <source>
        <dbReference type="EMBL" id="ORY37592.1"/>
    </source>
</evidence>
<evidence type="ECO:0000256" key="1">
    <source>
        <dbReference type="SAM" id="MobiDB-lite"/>
    </source>
</evidence>
<keyword evidence="3" id="KW-1185">Reference proteome</keyword>
<proteinExistence type="predicted"/>